<dbReference type="Proteomes" id="UP000197157">
    <property type="component" value="Plasmid unnamed1"/>
</dbReference>
<organism evidence="3 4">
    <name type="scientific">Salmonella enterica subsp. enterica serovar Macclesfield str. S-1643</name>
    <dbReference type="NCBI Taxonomy" id="1242107"/>
    <lineage>
        <taxon>Bacteria</taxon>
        <taxon>Pseudomonadati</taxon>
        <taxon>Pseudomonadota</taxon>
        <taxon>Gammaproteobacteria</taxon>
        <taxon>Enterobacterales</taxon>
        <taxon>Enterobacteriaceae</taxon>
        <taxon>Salmonella</taxon>
    </lineage>
</organism>
<feature type="coiled-coil region" evidence="1">
    <location>
        <begin position="304"/>
        <end position="359"/>
    </location>
</feature>
<keyword evidence="3" id="KW-0614">Plasmid</keyword>
<feature type="coiled-coil region" evidence="1">
    <location>
        <begin position="113"/>
        <end position="243"/>
    </location>
</feature>
<gene>
    <name evidence="3" type="ORF">LFZ25_25130</name>
</gene>
<evidence type="ECO:0000313" key="3">
    <source>
        <dbReference type="EMBL" id="ASG19127.1"/>
    </source>
</evidence>
<name>A0A241PXC8_SALET</name>
<keyword evidence="1" id="KW-0175">Coiled coil</keyword>
<dbReference type="AlphaFoldDB" id="A0A241PXC8"/>
<protein>
    <recommendedName>
        <fullName evidence="2">KfrA N-terminal DNA-binding domain-containing protein</fullName>
    </recommendedName>
</protein>
<dbReference type="EMBL" id="CP022118">
    <property type="protein sequence ID" value="ASG19127.1"/>
    <property type="molecule type" value="Genomic_DNA"/>
</dbReference>
<dbReference type="Pfam" id="PF11740">
    <property type="entry name" value="KfrA_N"/>
    <property type="match status" value="1"/>
</dbReference>
<feature type="domain" description="KfrA N-terminal DNA-binding" evidence="2">
    <location>
        <begin position="8"/>
        <end position="131"/>
    </location>
</feature>
<sequence length="371" mass="42168">MRPATFEPEQIIEAGRALQAEGRNITGFALRNRIGGGNPTRLRQIWDEYQASQHAAESLPVTELPAEIAEEVKAVSTALAERLTHLVTKLNDKAVRAAEYRVTEITRTAAEQAAQAEQEFADAARTVECLEGKLDELQAGNEQLTQTLREERLLRRQQEVELARLKERLVAAEQTARQNEERYQEQKTTLQEALDTEQQQLKSMREDLLKRLEKASAEANEHAEELKSERDKVNTLLSRLETRENALAQERQHHQATRDTLQQQLEQVGADLHDRTSEIAIERDRVSTLTSRLESQEKTSILQQQRMEREIEKLADRCTRLEKQRDDALLEVTREKEAIAALRGETDALQRQNQSLMAALAGNKQTGGQNA</sequence>
<reference evidence="3 4" key="1">
    <citation type="submission" date="2017-06" db="EMBL/GenBank/DDBJ databases">
        <title>Salmonella reference genomes for public health.</title>
        <authorList>
            <person name="Robertson J."/>
            <person name="Yoshida C."/>
            <person name="Gurnik S."/>
            <person name="Nash J."/>
        </authorList>
    </citation>
    <scope>NUCLEOTIDE SEQUENCE [LARGE SCALE GENOMIC DNA]</scope>
    <source>
        <strain evidence="3 4">S-1643</strain>
        <plasmid evidence="4">Plasmid unnamed1</plasmid>
    </source>
</reference>
<dbReference type="Gene3D" id="1.10.287.1490">
    <property type="match status" value="1"/>
</dbReference>
<dbReference type="RefSeq" id="WP_088731449.1">
    <property type="nucleotide sequence ID" value="NZ_CP022118.1"/>
</dbReference>
<dbReference type="InterPro" id="IPR021104">
    <property type="entry name" value="KfrA_DNA-bd_N"/>
</dbReference>
<evidence type="ECO:0000313" key="4">
    <source>
        <dbReference type="Proteomes" id="UP000197157"/>
    </source>
</evidence>
<proteinExistence type="predicted"/>
<geneLocation type="plasmid" evidence="3">
    <name>unnamed1</name>
</geneLocation>
<evidence type="ECO:0000256" key="1">
    <source>
        <dbReference type="SAM" id="Coils"/>
    </source>
</evidence>
<accession>A0A241PXC8</accession>
<evidence type="ECO:0000259" key="2">
    <source>
        <dbReference type="Pfam" id="PF11740"/>
    </source>
</evidence>